<reference evidence="1 2" key="1">
    <citation type="submission" date="2014-04" db="EMBL/GenBank/DDBJ databases">
        <authorList>
            <consortium name="DOE Joint Genome Institute"/>
            <person name="Kuo A."/>
            <person name="Kohler A."/>
            <person name="Nagy L.G."/>
            <person name="Floudas D."/>
            <person name="Copeland A."/>
            <person name="Barry K.W."/>
            <person name="Cichocki N."/>
            <person name="Veneault-Fourrey C."/>
            <person name="LaButti K."/>
            <person name="Lindquist E.A."/>
            <person name="Lipzen A."/>
            <person name="Lundell T."/>
            <person name="Morin E."/>
            <person name="Murat C."/>
            <person name="Sun H."/>
            <person name="Tunlid A."/>
            <person name="Henrissat B."/>
            <person name="Grigoriev I.V."/>
            <person name="Hibbett D.S."/>
            <person name="Martin F."/>
            <person name="Nordberg H.P."/>
            <person name="Cantor M.N."/>
            <person name="Hua S.X."/>
        </authorList>
    </citation>
    <scope>NUCLEOTIDE SEQUENCE [LARGE SCALE GENOMIC DNA]</scope>
    <source>
        <strain evidence="1 2">LaAM-08-1</strain>
    </source>
</reference>
<sequence length="170" mass="19364">MKSYTDHAVTLFSAFKSALLRDYKLTGPPKLPPALERRIFETCSLENPEFCTVLVLVARRVQVWLDPILIATVCITQNFQSKRRDQLERFLVKLTNGKPAEYYAQHIKNLAILGGFFEKEGINRILAICTGVENLVVLAPARGFDFFENPQVVSEFQSFLFFQPHTPSPL</sequence>
<dbReference type="Proteomes" id="UP000054477">
    <property type="component" value="Unassembled WGS sequence"/>
</dbReference>
<evidence type="ECO:0000313" key="1">
    <source>
        <dbReference type="EMBL" id="KIK01355.1"/>
    </source>
</evidence>
<gene>
    <name evidence="1" type="ORF">K443DRAFT_572961</name>
</gene>
<accession>A0A0C9WRS9</accession>
<dbReference type="OrthoDB" id="3145912at2759"/>
<keyword evidence="2" id="KW-1185">Reference proteome</keyword>
<reference evidence="2" key="2">
    <citation type="submission" date="2015-01" db="EMBL/GenBank/DDBJ databases">
        <title>Evolutionary Origins and Diversification of the Mycorrhizal Mutualists.</title>
        <authorList>
            <consortium name="DOE Joint Genome Institute"/>
            <consortium name="Mycorrhizal Genomics Consortium"/>
            <person name="Kohler A."/>
            <person name="Kuo A."/>
            <person name="Nagy L.G."/>
            <person name="Floudas D."/>
            <person name="Copeland A."/>
            <person name="Barry K.W."/>
            <person name="Cichocki N."/>
            <person name="Veneault-Fourrey C."/>
            <person name="LaButti K."/>
            <person name="Lindquist E.A."/>
            <person name="Lipzen A."/>
            <person name="Lundell T."/>
            <person name="Morin E."/>
            <person name="Murat C."/>
            <person name="Riley R."/>
            <person name="Ohm R."/>
            <person name="Sun H."/>
            <person name="Tunlid A."/>
            <person name="Henrissat B."/>
            <person name="Grigoriev I.V."/>
            <person name="Hibbett D.S."/>
            <person name="Martin F."/>
        </authorList>
    </citation>
    <scope>NUCLEOTIDE SEQUENCE [LARGE SCALE GENOMIC DNA]</scope>
    <source>
        <strain evidence="2">LaAM-08-1</strain>
    </source>
</reference>
<dbReference type="AlphaFoldDB" id="A0A0C9WRS9"/>
<dbReference type="EMBL" id="KN838608">
    <property type="protein sequence ID" value="KIK01355.1"/>
    <property type="molecule type" value="Genomic_DNA"/>
</dbReference>
<protein>
    <submittedName>
        <fullName evidence="1">Uncharacterized protein</fullName>
    </submittedName>
</protein>
<evidence type="ECO:0000313" key="2">
    <source>
        <dbReference type="Proteomes" id="UP000054477"/>
    </source>
</evidence>
<dbReference type="HOGENOM" id="CLU_1570880_0_0_1"/>
<name>A0A0C9WRS9_9AGAR</name>
<proteinExistence type="predicted"/>
<organism evidence="1 2">
    <name type="scientific">Laccaria amethystina LaAM-08-1</name>
    <dbReference type="NCBI Taxonomy" id="1095629"/>
    <lineage>
        <taxon>Eukaryota</taxon>
        <taxon>Fungi</taxon>
        <taxon>Dikarya</taxon>
        <taxon>Basidiomycota</taxon>
        <taxon>Agaricomycotina</taxon>
        <taxon>Agaricomycetes</taxon>
        <taxon>Agaricomycetidae</taxon>
        <taxon>Agaricales</taxon>
        <taxon>Agaricineae</taxon>
        <taxon>Hydnangiaceae</taxon>
        <taxon>Laccaria</taxon>
    </lineage>
</organism>